<dbReference type="EMBL" id="JAMTCK010000004">
    <property type="protein sequence ID" value="MCP2165253.1"/>
    <property type="molecule type" value="Genomic_DNA"/>
</dbReference>
<comment type="caution">
    <text evidence="4">The sequence shown here is derived from an EMBL/GenBank/DDBJ whole genome shotgun (WGS) entry which is preliminary data.</text>
</comment>
<protein>
    <recommendedName>
        <fullName evidence="6">YtkA-like domain-containing protein</fullName>
    </recommendedName>
</protein>
<keyword evidence="2" id="KW-0472">Membrane</keyword>
<gene>
    <name evidence="4" type="ORF">LX83_002102</name>
</gene>
<evidence type="ECO:0000256" key="3">
    <source>
        <dbReference type="SAM" id="SignalP"/>
    </source>
</evidence>
<dbReference type="Proteomes" id="UP001206128">
    <property type="component" value="Unassembled WGS sequence"/>
</dbReference>
<proteinExistence type="predicted"/>
<evidence type="ECO:0000313" key="4">
    <source>
        <dbReference type="EMBL" id="MCP2165253.1"/>
    </source>
</evidence>
<keyword evidence="5" id="KW-1185">Reference proteome</keyword>
<organism evidence="4 5">
    <name type="scientific">Goodfellowiella coeruleoviolacea</name>
    <dbReference type="NCBI Taxonomy" id="334858"/>
    <lineage>
        <taxon>Bacteria</taxon>
        <taxon>Bacillati</taxon>
        <taxon>Actinomycetota</taxon>
        <taxon>Actinomycetes</taxon>
        <taxon>Pseudonocardiales</taxon>
        <taxon>Pseudonocardiaceae</taxon>
        <taxon>Goodfellowiella</taxon>
    </lineage>
</organism>
<sequence length="192" mass="19921">MTGRAVAARLRTGAVALLAAVGLTAAATAPAAAEEYQPVETVHTERVQVGPYGMTVGFSTWPLHAMRSLDFTFTPDDGIAGKSGTLTAIGPDNPGARPQPLARHPRKRDVWGLDVRALPVEGQWTFRFTIDGPAGPGVGELTGLTVLAQPGPPMAVSWSISTLPLLGLVAFLVVAWRRVRPGRAPAAGAASG</sequence>
<name>A0AAE3GFL1_9PSEU</name>
<evidence type="ECO:0000256" key="1">
    <source>
        <dbReference type="SAM" id="MobiDB-lite"/>
    </source>
</evidence>
<accession>A0AAE3GFL1</accession>
<evidence type="ECO:0008006" key="6">
    <source>
        <dbReference type="Google" id="ProtNLM"/>
    </source>
</evidence>
<feature type="signal peptide" evidence="3">
    <location>
        <begin position="1"/>
        <end position="31"/>
    </location>
</feature>
<evidence type="ECO:0000256" key="2">
    <source>
        <dbReference type="SAM" id="Phobius"/>
    </source>
</evidence>
<reference evidence="4" key="1">
    <citation type="submission" date="2022-06" db="EMBL/GenBank/DDBJ databases">
        <title>Genomic Encyclopedia of Archaeal and Bacterial Type Strains, Phase II (KMG-II): from individual species to whole genera.</title>
        <authorList>
            <person name="Goeker M."/>
        </authorList>
    </citation>
    <scope>NUCLEOTIDE SEQUENCE</scope>
    <source>
        <strain evidence="4">DSM 43935</strain>
    </source>
</reference>
<feature type="chain" id="PRO_5042190215" description="YtkA-like domain-containing protein" evidence="3">
    <location>
        <begin position="32"/>
        <end position="192"/>
    </location>
</feature>
<dbReference type="AlphaFoldDB" id="A0AAE3GFL1"/>
<evidence type="ECO:0000313" key="5">
    <source>
        <dbReference type="Proteomes" id="UP001206128"/>
    </source>
</evidence>
<feature type="transmembrane region" description="Helical" evidence="2">
    <location>
        <begin position="155"/>
        <end position="176"/>
    </location>
</feature>
<keyword evidence="3" id="KW-0732">Signal</keyword>
<feature type="region of interest" description="Disordered" evidence="1">
    <location>
        <begin position="84"/>
        <end position="103"/>
    </location>
</feature>
<keyword evidence="2" id="KW-0812">Transmembrane</keyword>
<keyword evidence="2" id="KW-1133">Transmembrane helix</keyword>